<keyword evidence="2" id="KW-0732">Signal</keyword>
<comment type="caution">
    <text evidence="4">The sequence shown here is derived from an EMBL/GenBank/DDBJ whole genome shotgun (WGS) entry which is preliminary data.</text>
</comment>
<accession>A0A498J0U3</accession>
<dbReference type="Pfam" id="PF13456">
    <property type="entry name" value="RVT_3"/>
    <property type="match status" value="1"/>
</dbReference>
<feature type="chain" id="PRO_5019816357" description="RNase H type-1 domain-containing protein" evidence="2">
    <location>
        <begin position="29"/>
        <end position="180"/>
    </location>
</feature>
<keyword evidence="5" id="KW-1185">Reference proteome</keyword>
<dbReference type="Gene3D" id="3.30.420.10">
    <property type="entry name" value="Ribonuclease H-like superfamily/Ribonuclease H"/>
    <property type="match status" value="1"/>
</dbReference>
<dbReference type="GO" id="GO:0004523">
    <property type="term" value="F:RNA-DNA hybrid ribonuclease activity"/>
    <property type="evidence" value="ECO:0007669"/>
    <property type="project" value="InterPro"/>
</dbReference>
<feature type="transmembrane region" description="Helical" evidence="1">
    <location>
        <begin position="127"/>
        <end position="147"/>
    </location>
</feature>
<feature type="domain" description="RNase H type-1" evidence="3">
    <location>
        <begin position="26"/>
        <end position="95"/>
    </location>
</feature>
<dbReference type="Proteomes" id="UP000290289">
    <property type="component" value="Chromosome 10"/>
</dbReference>
<evidence type="ECO:0000256" key="2">
    <source>
        <dbReference type="SAM" id="SignalP"/>
    </source>
</evidence>
<keyword evidence="1" id="KW-0812">Transmembrane</keyword>
<evidence type="ECO:0000313" key="4">
    <source>
        <dbReference type="EMBL" id="RXH87562.1"/>
    </source>
</evidence>
<reference evidence="4 5" key="1">
    <citation type="submission" date="2018-10" db="EMBL/GenBank/DDBJ databases">
        <title>A high-quality apple genome assembly.</title>
        <authorList>
            <person name="Hu J."/>
        </authorList>
    </citation>
    <scope>NUCLEOTIDE SEQUENCE [LARGE SCALE GENOMIC DNA]</scope>
    <source>
        <strain evidence="5">cv. HFTH1</strain>
        <tissue evidence="4">Young leaf</tissue>
    </source>
</reference>
<feature type="signal peptide" evidence="2">
    <location>
        <begin position="1"/>
        <end position="28"/>
    </location>
</feature>
<dbReference type="InterPro" id="IPR052929">
    <property type="entry name" value="RNase_H-like_EbsB-rel"/>
</dbReference>
<keyword evidence="1" id="KW-1133">Transmembrane helix</keyword>
<dbReference type="InterPro" id="IPR036397">
    <property type="entry name" value="RNaseH_sf"/>
</dbReference>
<evidence type="ECO:0000256" key="1">
    <source>
        <dbReference type="SAM" id="Phobius"/>
    </source>
</evidence>
<keyword evidence="1" id="KW-0472">Membrane</keyword>
<evidence type="ECO:0000313" key="5">
    <source>
        <dbReference type="Proteomes" id="UP000290289"/>
    </source>
</evidence>
<dbReference type="AlphaFoldDB" id="A0A498J0U3"/>
<gene>
    <name evidence="4" type="ORF">DVH24_034462</name>
</gene>
<sequence>MGGCHLLSELIGLLSLPWLLSMGGCVLANNLQLQEVVIESDAQAIIRSLIAPSLSCDWDLLPILSRALEVGRSFQSCSWSWVPRSANRATNFVARNISPEMCGFGWVVRPPSSLVCVLNKDGLLCPLIMLLVGVLVSLLGSVSFMIINTTLSGEKKKVVEKVSDGVKGNGYVRMPSQNGN</sequence>
<dbReference type="PANTHER" id="PTHR47074:SF11">
    <property type="entry name" value="REVERSE TRANSCRIPTASE-LIKE PROTEIN"/>
    <property type="match status" value="1"/>
</dbReference>
<name>A0A498J0U3_MALDO</name>
<protein>
    <recommendedName>
        <fullName evidence="3">RNase H type-1 domain-containing protein</fullName>
    </recommendedName>
</protein>
<dbReference type="InterPro" id="IPR002156">
    <property type="entry name" value="RNaseH_domain"/>
</dbReference>
<organism evidence="4 5">
    <name type="scientific">Malus domestica</name>
    <name type="common">Apple</name>
    <name type="synonym">Pyrus malus</name>
    <dbReference type="NCBI Taxonomy" id="3750"/>
    <lineage>
        <taxon>Eukaryota</taxon>
        <taxon>Viridiplantae</taxon>
        <taxon>Streptophyta</taxon>
        <taxon>Embryophyta</taxon>
        <taxon>Tracheophyta</taxon>
        <taxon>Spermatophyta</taxon>
        <taxon>Magnoliopsida</taxon>
        <taxon>eudicotyledons</taxon>
        <taxon>Gunneridae</taxon>
        <taxon>Pentapetalae</taxon>
        <taxon>rosids</taxon>
        <taxon>fabids</taxon>
        <taxon>Rosales</taxon>
        <taxon>Rosaceae</taxon>
        <taxon>Amygdaloideae</taxon>
        <taxon>Maleae</taxon>
        <taxon>Malus</taxon>
    </lineage>
</organism>
<dbReference type="PANTHER" id="PTHR47074">
    <property type="entry name" value="BNAC02G40300D PROTEIN"/>
    <property type="match status" value="1"/>
</dbReference>
<dbReference type="EMBL" id="RDQH01000336">
    <property type="protein sequence ID" value="RXH87562.1"/>
    <property type="molecule type" value="Genomic_DNA"/>
</dbReference>
<dbReference type="GO" id="GO:0003676">
    <property type="term" value="F:nucleic acid binding"/>
    <property type="evidence" value="ECO:0007669"/>
    <property type="project" value="InterPro"/>
</dbReference>
<evidence type="ECO:0000259" key="3">
    <source>
        <dbReference type="Pfam" id="PF13456"/>
    </source>
</evidence>
<proteinExistence type="predicted"/>